<feature type="transmembrane region" description="Helical" evidence="6">
    <location>
        <begin position="35"/>
        <end position="60"/>
    </location>
</feature>
<dbReference type="Gene3D" id="1.20.1740.10">
    <property type="entry name" value="Amino acid/polyamine transporter I"/>
    <property type="match status" value="1"/>
</dbReference>
<dbReference type="EMBL" id="AMXI01000279">
    <property type="protein sequence ID" value="EKN42697.1"/>
    <property type="molecule type" value="Genomic_DNA"/>
</dbReference>
<reference evidence="7 8" key="1">
    <citation type="submission" date="2012-10" db="EMBL/GenBank/DDBJ databases">
        <authorList>
            <person name="Strain E.A."/>
            <person name="Brown E."/>
            <person name="Allard M.W."/>
            <person name="Gonzalez-Escalona N."/>
            <person name="Timme R."/>
        </authorList>
    </citation>
    <scope>NUCLEOTIDE SEQUENCE [LARGE SCALE GENOMIC DNA]</scope>
    <source>
        <strain evidence="7 8">CFSAN001627</strain>
    </source>
</reference>
<dbReference type="PANTHER" id="PTHR42770">
    <property type="entry name" value="AMINO ACID TRANSPORTER-RELATED"/>
    <property type="match status" value="1"/>
</dbReference>
<comment type="caution">
    <text evidence="7">The sequence shown here is derived from an EMBL/GenBank/DDBJ whole genome shotgun (WGS) entry which is preliminary data.</text>
</comment>
<proteinExistence type="predicted"/>
<name>M1ZSE5_CLOBO</name>
<dbReference type="InterPro" id="IPR002293">
    <property type="entry name" value="AA/rel_permease1"/>
</dbReference>
<feature type="transmembrane region" description="Helical" evidence="6">
    <location>
        <begin position="106"/>
        <end position="127"/>
    </location>
</feature>
<gene>
    <name evidence="7" type="ORF">CFSAN001627_05092</name>
</gene>
<evidence type="ECO:0000256" key="1">
    <source>
        <dbReference type="ARBA" id="ARBA00004651"/>
    </source>
</evidence>
<dbReference type="PATRIC" id="fig|1232189.3.peg.833"/>
<accession>M1ZSE5</accession>
<evidence type="ECO:0000256" key="4">
    <source>
        <dbReference type="ARBA" id="ARBA00022989"/>
    </source>
</evidence>
<dbReference type="Proteomes" id="UP000011944">
    <property type="component" value="Unassembled WGS sequence"/>
</dbReference>
<keyword evidence="5 6" id="KW-0472">Membrane</keyword>
<feature type="transmembrane region" description="Helical" evidence="6">
    <location>
        <begin position="147"/>
        <end position="165"/>
    </location>
</feature>
<comment type="subcellular location">
    <subcellularLocation>
        <location evidence="1">Cell membrane</location>
        <topology evidence="1">Multi-pass membrane protein</topology>
    </subcellularLocation>
</comment>
<keyword evidence="3 6" id="KW-0812">Transmembrane</keyword>
<dbReference type="InterPro" id="IPR050367">
    <property type="entry name" value="APC_superfamily"/>
</dbReference>
<feature type="transmembrane region" description="Helical" evidence="6">
    <location>
        <begin position="81"/>
        <end position="100"/>
    </location>
</feature>
<sequence>STSVALNSNEINSSSLVAADAMKKMFGNSVAASKILILAGIGGILTSWNSFFMGGSRAIYSMAEAGMLPKFLAKIHPKYKTPTNAIVLIGLVSSIAPFFGEKMLVWLSNAGGFGILISYLLVSISFLVLRKKEPDMERPYKVKHPKFVGTMAIVLCIGMLLMFMPGLPSGLSWPYEWGIILAWFLLGGIFYLAAANKASNESKSTKYKDDYYTNKKVSV</sequence>
<dbReference type="GO" id="GO:0022857">
    <property type="term" value="F:transmembrane transporter activity"/>
    <property type="evidence" value="ECO:0007669"/>
    <property type="project" value="InterPro"/>
</dbReference>
<evidence type="ECO:0000256" key="3">
    <source>
        <dbReference type="ARBA" id="ARBA00022692"/>
    </source>
</evidence>
<evidence type="ECO:0000313" key="8">
    <source>
        <dbReference type="Proteomes" id="UP000011944"/>
    </source>
</evidence>
<dbReference type="PANTHER" id="PTHR42770:SF11">
    <property type="entry name" value="INNER MEMBRANE TRANSPORT PROTEIN YBAT"/>
    <property type="match status" value="1"/>
</dbReference>
<evidence type="ECO:0000313" key="7">
    <source>
        <dbReference type="EMBL" id="EKN42697.1"/>
    </source>
</evidence>
<feature type="non-terminal residue" evidence="7">
    <location>
        <position position="1"/>
    </location>
</feature>
<feature type="transmembrane region" description="Helical" evidence="6">
    <location>
        <begin position="177"/>
        <end position="194"/>
    </location>
</feature>
<dbReference type="Pfam" id="PF13520">
    <property type="entry name" value="AA_permease_2"/>
    <property type="match status" value="1"/>
</dbReference>
<organism evidence="7 8">
    <name type="scientific">Clostridium botulinum CFSAN001627</name>
    <dbReference type="NCBI Taxonomy" id="1232189"/>
    <lineage>
        <taxon>Bacteria</taxon>
        <taxon>Bacillati</taxon>
        <taxon>Bacillota</taxon>
        <taxon>Clostridia</taxon>
        <taxon>Eubacteriales</taxon>
        <taxon>Clostridiaceae</taxon>
        <taxon>Clostridium</taxon>
    </lineage>
</organism>
<evidence type="ECO:0000256" key="5">
    <source>
        <dbReference type="ARBA" id="ARBA00023136"/>
    </source>
</evidence>
<protein>
    <submittedName>
        <fullName evidence="7">Amino acid permease</fullName>
    </submittedName>
</protein>
<evidence type="ECO:0000256" key="2">
    <source>
        <dbReference type="ARBA" id="ARBA00022475"/>
    </source>
</evidence>
<reference evidence="7 8" key="2">
    <citation type="submission" date="2013-03" db="EMBL/GenBank/DDBJ databases">
        <title>Diversity in Clostridium botulinum.</title>
        <authorList>
            <person name="Timme R.E."/>
            <person name="Allard M."/>
            <person name="Luo Y."/>
            <person name="Strain E."/>
            <person name="Gonzalez-Escalona N."/>
            <person name="Brown E."/>
        </authorList>
    </citation>
    <scope>NUCLEOTIDE SEQUENCE [LARGE SCALE GENOMIC DNA]</scope>
    <source>
        <strain evidence="7 8">CFSAN001627</strain>
    </source>
</reference>
<dbReference type="AlphaFoldDB" id="M1ZSE5"/>
<keyword evidence="2" id="KW-1003">Cell membrane</keyword>
<keyword evidence="4 6" id="KW-1133">Transmembrane helix</keyword>
<dbReference type="GO" id="GO:0005886">
    <property type="term" value="C:plasma membrane"/>
    <property type="evidence" value="ECO:0007669"/>
    <property type="project" value="UniProtKB-SubCell"/>
</dbReference>
<evidence type="ECO:0000256" key="6">
    <source>
        <dbReference type="SAM" id="Phobius"/>
    </source>
</evidence>